<proteinExistence type="predicted"/>
<gene>
    <name evidence="2" type="ordered locus">LBA1802</name>
</gene>
<sequence>MKLRQEQLNRKELSQVIGGRRDMILVALPHAVGPDGMPGSGRGGGAQMRAIGSIPPWRPNWWK</sequence>
<dbReference type="GeneID" id="93291055"/>
<organism evidence="3">
    <name type="scientific">Lactobacillus acidophilus (strain ATCC 700396 / NCK56 / N2 / NCFM)</name>
    <dbReference type="NCBI Taxonomy" id="272621"/>
    <lineage>
        <taxon>Bacteria</taxon>
        <taxon>Bacillati</taxon>
        <taxon>Bacillota</taxon>
        <taxon>Bacilli</taxon>
        <taxon>Lactobacillales</taxon>
        <taxon>Lactobacillaceae</taxon>
        <taxon>Lactobacillus</taxon>
    </lineage>
</organism>
<dbReference type="HOGENOM" id="CLU_2880065_0_0_9"/>
<evidence type="ECO:0000256" key="1">
    <source>
        <dbReference type="SAM" id="MobiDB-lite"/>
    </source>
</evidence>
<dbReference type="BioCyc" id="LACI272621:G1G49-1762-MONOMER"/>
<dbReference type="AlphaFoldDB" id="Q5FI68"/>
<evidence type="ECO:0000313" key="3">
    <source>
        <dbReference type="Proteomes" id="UP000006381"/>
    </source>
</evidence>
<feature type="region of interest" description="Disordered" evidence="1">
    <location>
        <begin position="33"/>
        <end position="52"/>
    </location>
</feature>
<evidence type="ECO:0000313" key="2">
    <source>
        <dbReference type="EMBL" id="AAV43606.1"/>
    </source>
</evidence>
<dbReference type="RefSeq" id="WP_011254579.1">
    <property type="nucleotide sequence ID" value="NC_006814.3"/>
</dbReference>
<dbReference type="STRING" id="272621.LBA1802"/>
<feature type="compositionally biased region" description="Gly residues" evidence="1">
    <location>
        <begin position="36"/>
        <end position="46"/>
    </location>
</feature>
<reference evidence="2 3" key="1">
    <citation type="journal article" date="2005" name="Proc. Natl. Acad. Sci. U.S.A.">
        <title>Complete genome sequence of the probiotic lactic acid bacterium Lactobacillus acidophilus NCFM.</title>
        <authorList>
            <person name="Altermann E."/>
            <person name="Russell W.M."/>
            <person name="Azcarate-Peril M.A."/>
            <person name="Barrangou R."/>
            <person name="Buck B.L."/>
            <person name="McAuliffe O."/>
            <person name="Souther N."/>
            <person name="Dobson A."/>
            <person name="Duong T."/>
            <person name="Callanan M."/>
            <person name="Lick S."/>
            <person name="Hamrick A."/>
            <person name="Cano R."/>
            <person name="Klaenhammer T.R."/>
        </authorList>
    </citation>
    <scope>NUCLEOTIDE SEQUENCE [LARGE SCALE GENOMIC DNA]</scope>
    <source>
        <strain evidence="3">ATCC 700396 / NCK56 / N2 / NCFM</strain>
    </source>
</reference>
<dbReference type="Proteomes" id="UP000006381">
    <property type="component" value="Chromosome"/>
</dbReference>
<accession>Q5FI68</accession>
<dbReference type="KEGG" id="lac:LBA1802"/>
<dbReference type="EMBL" id="CP000033">
    <property type="protein sequence ID" value="AAV43606.1"/>
    <property type="molecule type" value="Genomic_DNA"/>
</dbReference>
<keyword evidence="3" id="KW-1185">Reference proteome</keyword>
<protein>
    <submittedName>
        <fullName evidence="2">Uncharacterized protein</fullName>
    </submittedName>
</protein>
<dbReference type="PATRIC" id="fig|272621.13.peg.1713"/>
<name>Q5FI68_LACAC</name>